<gene>
    <name evidence="2" type="ORF">NDU88_007512</name>
</gene>
<keyword evidence="3" id="KW-1185">Reference proteome</keyword>
<dbReference type="Proteomes" id="UP001066276">
    <property type="component" value="Chromosome 5"/>
</dbReference>
<feature type="region of interest" description="Disordered" evidence="1">
    <location>
        <begin position="49"/>
        <end position="74"/>
    </location>
</feature>
<evidence type="ECO:0000256" key="1">
    <source>
        <dbReference type="SAM" id="MobiDB-lite"/>
    </source>
</evidence>
<dbReference type="EMBL" id="JANPWB010000009">
    <property type="protein sequence ID" value="KAJ1154769.1"/>
    <property type="molecule type" value="Genomic_DNA"/>
</dbReference>
<feature type="compositionally biased region" description="Basic and acidic residues" evidence="1">
    <location>
        <begin position="54"/>
        <end position="63"/>
    </location>
</feature>
<evidence type="ECO:0000313" key="3">
    <source>
        <dbReference type="Proteomes" id="UP001066276"/>
    </source>
</evidence>
<feature type="compositionally biased region" description="Basic and acidic residues" evidence="1">
    <location>
        <begin position="1"/>
        <end position="11"/>
    </location>
</feature>
<proteinExistence type="predicted"/>
<sequence>MAQCHPVDRRGRPGAAWAPPTASPAELGAGGPGTELLSCIISGLEHFTASDDGELGKNTREGKSPSYGGDSTGF</sequence>
<feature type="region of interest" description="Disordered" evidence="1">
    <location>
        <begin position="1"/>
        <end position="34"/>
    </location>
</feature>
<dbReference type="AlphaFoldDB" id="A0AAV7RPP1"/>
<evidence type="ECO:0000313" key="2">
    <source>
        <dbReference type="EMBL" id="KAJ1154769.1"/>
    </source>
</evidence>
<name>A0AAV7RPP1_PLEWA</name>
<reference evidence="2" key="1">
    <citation type="journal article" date="2022" name="bioRxiv">
        <title>Sequencing and chromosome-scale assembly of the giantPleurodeles waltlgenome.</title>
        <authorList>
            <person name="Brown T."/>
            <person name="Elewa A."/>
            <person name="Iarovenko S."/>
            <person name="Subramanian E."/>
            <person name="Araus A.J."/>
            <person name="Petzold A."/>
            <person name="Susuki M."/>
            <person name="Suzuki K.-i.T."/>
            <person name="Hayashi T."/>
            <person name="Toyoda A."/>
            <person name="Oliveira C."/>
            <person name="Osipova E."/>
            <person name="Leigh N.D."/>
            <person name="Simon A."/>
            <person name="Yun M.H."/>
        </authorList>
    </citation>
    <scope>NUCLEOTIDE SEQUENCE</scope>
    <source>
        <strain evidence="2">20211129_DDA</strain>
        <tissue evidence="2">Liver</tissue>
    </source>
</reference>
<accession>A0AAV7RPP1</accession>
<protein>
    <submittedName>
        <fullName evidence="2">Uncharacterized protein</fullName>
    </submittedName>
</protein>
<comment type="caution">
    <text evidence="2">The sequence shown here is derived from an EMBL/GenBank/DDBJ whole genome shotgun (WGS) entry which is preliminary data.</text>
</comment>
<organism evidence="2 3">
    <name type="scientific">Pleurodeles waltl</name>
    <name type="common">Iberian ribbed newt</name>
    <dbReference type="NCBI Taxonomy" id="8319"/>
    <lineage>
        <taxon>Eukaryota</taxon>
        <taxon>Metazoa</taxon>
        <taxon>Chordata</taxon>
        <taxon>Craniata</taxon>
        <taxon>Vertebrata</taxon>
        <taxon>Euteleostomi</taxon>
        <taxon>Amphibia</taxon>
        <taxon>Batrachia</taxon>
        <taxon>Caudata</taxon>
        <taxon>Salamandroidea</taxon>
        <taxon>Salamandridae</taxon>
        <taxon>Pleurodelinae</taxon>
        <taxon>Pleurodeles</taxon>
    </lineage>
</organism>